<evidence type="ECO:0000256" key="6">
    <source>
        <dbReference type="ARBA" id="ARBA00023125"/>
    </source>
</evidence>
<dbReference type="SUPFAM" id="SSF55252">
    <property type="entry name" value="C-terminal domain of arginine repressor"/>
    <property type="match status" value="1"/>
</dbReference>
<keyword evidence="6 8" id="KW-0238">DNA-binding</keyword>
<comment type="similarity">
    <text evidence="2 8">Belongs to the ArgR family.</text>
</comment>
<keyword evidence="7 8" id="KW-0804">Transcription</keyword>
<dbReference type="GO" id="GO:0005737">
    <property type="term" value="C:cytoplasm"/>
    <property type="evidence" value="ECO:0007669"/>
    <property type="project" value="UniProtKB-SubCell"/>
</dbReference>
<dbReference type="GO" id="GO:0051259">
    <property type="term" value="P:protein complex oligomerization"/>
    <property type="evidence" value="ECO:0007669"/>
    <property type="project" value="InterPro"/>
</dbReference>
<evidence type="ECO:0000313" key="12">
    <source>
        <dbReference type="EMBL" id="NUQ89416.1"/>
    </source>
</evidence>
<dbReference type="InterPro" id="IPR001669">
    <property type="entry name" value="Arg_repress"/>
</dbReference>
<evidence type="ECO:0000259" key="11">
    <source>
        <dbReference type="Pfam" id="PF02863"/>
    </source>
</evidence>
<dbReference type="InterPro" id="IPR020900">
    <property type="entry name" value="Arg_repress_DNA-bd"/>
</dbReference>
<feature type="domain" description="Arginine repressor DNA-binding" evidence="10">
    <location>
        <begin position="6"/>
        <end position="74"/>
    </location>
</feature>
<evidence type="ECO:0000256" key="5">
    <source>
        <dbReference type="ARBA" id="ARBA00023015"/>
    </source>
</evidence>
<dbReference type="EMBL" id="JABFXE010000549">
    <property type="protein sequence ID" value="NUQ89416.1"/>
    <property type="molecule type" value="Genomic_DNA"/>
</dbReference>
<gene>
    <name evidence="8" type="primary">argR</name>
    <name evidence="12" type="ORF">HOQ43_13265</name>
</gene>
<keyword evidence="5 8" id="KW-0805">Transcription regulation</keyword>
<evidence type="ECO:0000313" key="13">
    <source>
        <dbReference type="Proteomes" id="UP000574690"/>
    </source>
</evidence>
<evidence type="ECO:0000256" key="8">
    <source>
        <dbReference type="HAMAP-Rule" id="MF_00173"/>
    </source>
</evidence>
<dbReference type="PANTHER" id="PTHR34471">
    <property type="entry name" value="ARGININE REPRESSOR"/>
    <property type="match status" value="1"/>
</dbReference>
<dbReference type="Pfam" id="PF01316">
    <property type="entry name" value="Arg_repressor"/>
    <property type="match status" value="1"/>
</dbReference>
<proteinExistence type="inferred from homology"/>
<dbReference type="GO" id="GO:0003700">
    <property type="term" value="F:DNA-binding transcription factor activity"/>
    <property type="evidence" value="ECO:0007669"/>
    <property type="project" value="UniProtKB-UniRule"/>
</dbReference>
<dbReference type="NCBIfam" id="NF002880">
    <property type="entry name" value="PRK03341.1"/>
    <property type="match status" value="1"/>
</dbReference>
<dbReference type="GO" id="GO:0006526">
    <property type="term" value="P:L-arginine biosynthetic process"/>
    <property type="evidence" value="ECO:0007669"/>
    <property type="project" value="UniProtKB-UniPathway"/>
</dbReference>
<dbReference type="InterPro" id="IPR020899">
    <property type="entry name" value="Arg_repress_C"/>
</dbReference>
<dbReference type="UniPathway" id="UPA00068"/>
<dbReference type="AlphaFoldDB" id="A0A850CBT7"/>
<dbReference type="Gene3D" id="1.10.10.10">
    <property type="entry name" value="Winged helix-like DNA-binding domain superfamily/Winged helix DNA-binding domain"/>
    <property type="match status" value="1"/>
</dbReference>
<keyword evidence="8" id="KW-0028">Amino-acid biosynthesis</keyword>
<evidence type="ECO:0000256" key="9">
    <source>
        <dbReference type="NCBIfam" id="TIGR01529"/>
    </source>
</evidence>
<reference evidence="12 13" key="1">
    <citation type="submission" date="2020-05" db="EMBL/GenBank/DDBJ databases">
        <title>DNA-SIP metagenomic assembled genomes.</title>
        <authorList>
            <person name="Yu J."/>
        </authorList>
    </citation>
    <scope>NUCLEOTIDE SEQUENCE [LARGE SCALE GENOMIC DNA]</scope>
    <source>
        <strain evidence="12">Bin5.27</strain>
    </source>
</reference>
<feature type="domain" description="Arginine repressor C-terminal" evidence="11">
    <location>
        <begin position="91"/>
        <end position="156"/>
    </location>
</feature>
<dbReference type="NCBIfam" id="TIGR01529">
    <property type="entry name" value="argR_whole"/>
    <property type="match status" value="1"/>
</dbReference>
<dbReference type="Pfam" id="PF02863">
    <property type="entry name" value="Arg_repressor_C"/>
    <property type="match status" value="1"/>
</dbReference>
<dbReference type="InterPro" id="IPR036388">
    <property type="entry name" value="WH-like_DNA-bd_sf"/>
</dbReference>
<comment type="function">
    <text evidence="8">Regulates arginine biosynthesis genes.</text>
</comment>
<dbReference type="HAMAP" id="MF_00173">
    <property type="entry name" value="Arg_repressor"/>
    <property type="match status" value="1"/>
</dbReference>
<comment type="pathway">
    <text evidence="8">Amino-acid biosynthesis; L-arginine biosynthesis [regulation].</text>
</comment>
<keyword evidence="8" id="KW-0055">Arginine biosynthesis</keyword>
<comment type="subcellular location">
    <subcellularLocation>
        <location evidence="1 8">Cytoplasm</location>
    </subcellularLocation>
</comment>
<dbReference type="GO" id="GO:1900079">
    <property type="term" value="P:regulation of arginine biosynthetic process"/>
    <property type="evidence" value="ECO:0007669"/>
    <property type="project" value="UniProtKB-UniRule"/>
</dbReference>
<evidence type="ECO:0000259" key="10">
    <source>
        <dbReference type="Pfam" id="PF01316"/>
    </source>
</evidence>
<name>A0A850CBT7_9ACTN</name>
<dbReference type="PRINTS" id="PR01467">
    <property type="entry name" value="ARGREPRESSOR"/>
</dbReference>
<protein>
    <recommendedName>
        <fullName evidence="8 9">Arginine repressor</fullName>
    </recommendedName>
</protein>
<evidence type="ECO:0000256" key="2">
    <source>
        <dbReference type="ARBA" id="ARBA00008316"/>
    </source>
</evidence>
<organism evidence="12 13">
    <name type="scientific">Glycomyces artemisiae</name>
    <dbReference type="NCBI Taxonomy" id="1076443"/>
    <lineage>
        <taxon>Bacteria</taxon>
        <taxon>Bacillati</taxon>
        <taxon>Actinomycetota</taxon>
        <taxon>Actinomycetes</taxon>
        <taxon>Glycomycetales</taxon>
        <taxon>Glycomycetaceae</taxon>
        <taxon>Glycomyces</taxon>
    </lineage>
</organism>
<keyword evidence="3 8" id="KW-0963">Cytoplasm</keyword>
<dbReference type="PANTHER" id="PTHR34471:SF1">
    <property type="entry name" value="ARGININE REPRESSOR"/>
    <property type="match status" value="1"/>
</dbReference>
<dbReference type="GO" id="GO:0034618">
    <property type="term" value="F:arginine binding"/>
    <property type="evidence" value="ECO:0007669"/>
    <property type="project" value="InterPro"/>
</dbReference>
<evidence type="ECO:0000256" key="1">
    <source>
        <dbReference type="ARBA" id="ARBA00004496"/>
    </source>
</evidence>
<keyword evidence="4 8" id="KW-0678">Repressor</keyword>
<comment type="caution">
    <text evidence="12">The sequence shown here is derived from an EMBL/GenBank/DDBJ whole genome shotgun (WGS) entry which is preliminary data.</text>
</comment>
<dbReference type="Proteomes" id="UP000574690">
    <property type="component" value="Unassembled WGS sequence"/>
</dbReference>
<sequence length="185" mass="19482">MNQPTTKAARQARIVEHISNGAVRSQTELAALLAADGIDATQATLSRDLEELGAVKVRGTDGGSAVYSIFAEGERPLRDAEAAPDRLQRLLRELLVGADHSANMAVLRVPPGAAQYLASAIDRSGLADVIGTIAGDDTIAVIARDGVTGKHVADQMLTWAGKGPDPYNANTIDAMHFKGTKENQK</sequence>
<evidence type="ECO:0000256" key="3">
    <source>
        <dbReference type="ARBA" id="ARBA00022490"/>
    </source>
</evidence>
<dbReference type="GO" id="GO:0003677">
    <property type="term" value="F:DNA binding"/>
    <property type="evidence" value="ECO:0007669"/>
    <property type="project" value="UniProtKB-KW"/>
</dbReference>
<evidence type="ECO:0000256" key="4">
    <source>
        <dbReference type="ARBA" id="ARBA00022491"/>
    </source>
</evidence>
<dbReference type="InterPro" id="IPR036251">
    <property type="entry name" value="Arg_repress_C_sf"/>
</dbReference>
<dbReference type="InterPro" id="IPR036390">
    <property type="entry name" value="WH_DNA-bd_sf"/>
</dbReference>
<accession>A0A850CBT7</accession>
<evidence type="ECO:0000256" key="7">
    <source>
        <dbReference type="ARBA" id="ARBA00023163"/>
    </source>
</evidence>
<dbReference type="SUPFAM" id="SSF46785">
    <property type="entry name" value="Winged helix' DNA-binding domain"/>
    <property type="match status" value="1"/>
</dbReference>
<dbReference type="Gene3D" id="3.30.1360.40">
    <property type="match status" value="1"/>
</dbReference>